<dbReference type="InterPro" id="IPR013216">
    <property type="entry name" value="Methyltransf_11"/>
</dbReference>
<feature type="domain" description="Methyltransferase type 11" evidence="3">
    <location>
        <begin position="61"/>
        <end position="116"/>
    </location>
</feature>
<dbReference type="Proteomes" id="UP001220964">
    <property type="component" value="Unassembled WGS sequence"/>
</dbReference>
<dbReference type="RefSeq" id="WP_275567748.1">
    <property type="nucleotide sequence ID" value="NZ_JARGYC010000031.1"/>
</dbReference>
<dbReference type="AlphaFoldDB" id="A0AAE3NVW4"/>
<dbReference type="GO" id="GO:0008757">
    <property type="term" value="F:S-adenosylmethionine-dependent methyltransferase activity"/>
    <property type="evidence" value="ECO:0007669"/>
    <property type="project" value="InterPro"/>
</dbReference>
<sequence>MTRPLTDRAALDRQRARARATGDAALFLQEEAADEIQERLMMVNRRFTAPAVVTAWPDLWRARLPEAAISPDLETLSLEPGAHDLVIHAMSLHWADDPVGQLIQARRALKPDGLFLGALFGGQTLTELRGALAEAEAAVTGGLSPRVAPMAEIRDVGALMQRAGFALPVADNLPKTVSYADPLRLMRDLRAMGETNAMTERPRRFTRRAVLLEAARRYVEAFGTEDGRIPATFEIILLTGWAPGPDQPEPLRPGSATQSLADALGTTETKLRN</sequence>
<dbReference type="Pfam" id="PF08241">
    <property type="entry name" value="Methyltransf_11"/>
    <property type="match status" value="1"/>
</dbReference>
<dbReference type="SUPFAM" id="SSF53335">
    <property type="entry name" value="S-adenosyl-L-methionine-dependent methyltransferases"/>
    <property type="match status" value="1"/>
</dbReference>
<dbReference type="EMBL" id="JARGYC010000031">
    <property type="protein sequence ID" value="MDF0601607.1"/>
    <property type="molecule type" value="Genomic_DNA"/>
</dbReference>
<gene>
    <name evidence="4" type="ORF">P1J78_12755</name>
</gene>
<accession>A0AAE3NVW4</accession>
<evidence type="ECO:0000313" key="4">
    <source>
        <dbReference type="EMBL" id="MDF0601607.1"/>
    </source>
</evidence>
<dbReference type="PANTHER" id="PTHR13090:SF1">
    <property type="entry name" value="ARGININE-HYDROXYLASE NDUFAF5, MITOCHONDRIAL"/>
    <property type="match status" value="1"/>
</dbReference>
<evidence type="ECO:0000313" key="5">
    <source>
        <dbReference type="Proteomes" id="UP001220964"/>
    </source>
</evidence>
<evidence type="ECO:0000256" key="2">
    <source>
        <dbReference type="ARBA" id="ARBA00022679"/>
    </source>
</evidence>
<dbReference type="PANTHER" id="PTHR13090">
    <property type="entry name" value="ARGININE-HYDROXYLASE NDUFAF5, MITOCHONDRIAL"/>
    <property type="match status" value="1"/>
</dbReference>
<keyword evidence="2" id="KW-0808">Transferase</keyword>
<keyword evidence="5" id="KW-1185">Reference proteome</keyword>
<dbReference type="InterPro" id="IPR029063">
    <property type="entry name" value="SAM-dependent_MTases_sf"/>
</dbReference>
<evidence type="ECO:0000256" key="1">
    <source>
        <dbReference type="ARBA" id="ARBA00022603"/>
    </source>
</evidence>
<proteinExistence type="predicted"/>
<name>A0AAE3NVW4_9RHOB</name>
<keyword evidence="1 4" id="KW-0489">Methyltransferase</keyword>
<evidence type="ECO:0000259" key="3">
    <source>
        <dbReference type="Pfam" id="PF08241"/>
    </source>
</evidence>
<dbReference type="InterPro" id="IPR050602">
    <property type="entry name" value="Malonyl-ACP_OMT"/>
</dbReference>
<organism evidence="4 5">
    <name type="scientific">Psychromarinibacter sediminicola</name>
    <dbReference type="NCBI Taxonomy" id="3033385"/>
    <lineage>
        <taxon>Bacteria</taxon>
        <taxon>Pseudomonadati</taxon>
        <taxon>Pseudomonadota</taxon>
        <taxon>Alphaproteobacteria</taxon>
        <taxon>Rhodobacterales</taxon>
        <taxon>Paracoccaceae</taxon>
        <taxon>Psychromarinibacter</taxon>
    </lineage>
</organism>
<dbReference type="Gene3D" id="3.40.50.150">
    <property type="entry name" value="Vaccinia Virus protein VP39"/>
    <property type="match status" value="1"/>
</dbReference>
<reference evidence="4" key="1">
    <citation type="submission" date="2023-03" db="EMBL/GenBank/DDBJ databases">
        <title>Multiphase analysis and comparison of six strains from genera Psychromarinibacter, Lutimaribacter, and Maritimibacter, including a novel species: Psychromarinibacter sediminicola sp. nov.</title>
        <authorList>
            <person name="Wang Y.-H."/>
            <person name="Ye M.-Q."/>
            <person name="Du Z.-J."/>
        </authorList>
    </citation>
    <scope>NUCLEOTIDE SEQUENCE</scope>
    <source>
        <strain evidence="4">C21-152</strain>
    </source>
</reference>
<dbReference type="GO" id="GO:0032259">
    <property type="term" value="P:methylation"/>
    <property type="evidence" value="ECO:0007669"/>
    <property type="project" value="UniProtKB-KW"/>
</dbReference>
<comment type="caution">
    <text evidence="4">The sequence shown here is derived from an EMBL/GenBank/DDBJ whole genome shotgun (WGS) entry which is preliminary data.</text>
</comment>
<protein>
    <submittedName>
        <fullName evidence="4">Methyltransferase domain-containing protein</fullName>
    </submittedName>
</protein>